<reference evidence="1" key="2">
    <citation type="submission" date="2020-03" db="EMBL/GenBank/DDBJ databases">
        <authorList>
            <person name="Fu F.-F."/>
            <person name="Chen J."/>
        </authorList>
    </citation>
    <scope>NUCLEOTIDE SEQUENCE</scope>
    <source>
        <strain evidence="1">Lc1</strain>
    </source>
</reference>
<dbReference type="Proteomes" id="UP000613401">
    <property type="component" value="Unassembled WGS sequence"/>
</dbReference>
<organism evidence="1 2">
    <name type="scientific">Colletotrichum gloeosporioides</name>
    <name type="common">Anthracnose fungus</name>
    <name type="synonym">Glomerella cingulata</name>
    <dbReference type="NCBI Taxonomy" id="474922"/>
    <lineage>
        <taxon>Eukaryota</taxon>
        <taxon>Fungi</taxon>
        <taxon>Dikarya</taxon>
        <taxon>Ascomycota</taxon>
        <taxon>Pezizomycotina</taxon>
        <taxon>Sordariomycetes</taxon>
        <taxon>Hypocreomycetidae</taxon>
        <taxon>Glomerellales</taxon>
        <taxon>Glomerellaceae</taxon>
        <taxon>Colletotrichum</taxon>
        <taxon>Colletotrichum gloeosporioides species complex</taxon>
    </lineage>
</organism>
<evidence type="ECO:0000313" key="1">
    <source>
        <dbReference type="EMBL" id="KAF3806063.1"/>
    </source>
</evidence>
<protein>
    <submittedName>
        <fullName evidence="1">Uncharacterized protein</fullName>
    </submittedName>
</protein>
<evidence type="ECO:0000313" key="2">
    <source>
        <dbReference type="Proteomes" id="UP000613401"/>
    </source>
</evidence>
<gene>
    <name evidence="1" type="ORF">GCG54_00004389</name>
</gene>
<proteinExistence type="predicted"/>
<dbReference type="RefSeq" id="XP_045265222.1">
    <property type="nucleotide sequence ID" value="XM_045404438.1"/>
</dbReference>
<dbReference type="AlphaFoldDB" id="A0A8H4CLB1"/>
<accession>A0A8H4CLB1</accession>
<reference evidence="1" key="1">
    <citation type="journal article" date="2020" name="Phytopathology">
        <title>Genome sequence and comparative analysis of Colletotrichum gloeosporioides isolated from Liriodendron leaves.</title>
        <authorList>
            <person name="Fu F.F."/>
            <person name="Hao Z."/>
            <person name="Wang P."/>
            <person name="Lu Y."/>
            <person name="Xue L.J."/>
            <person name="Wei G."/>
            <person name="Tian Y."/>
            <person name="Baishi H."/>
            <person name="Xu H."/>
            <person name="Shi J."/>
            <person name="Cheng T."/>
            <person name="Wang G."/>
            <person name="Yi Y."/>
            <person name="Chen J."/>
        </authorList>
    </citation>
    <scope>NUCLEOTIDE SEQUENCE</scope>
    <source>
        <strain evidence="1">Lc1</strain>
    </source>
</reference>
<dbReference type="GeneID" id="69011544"/>
<name>A0A8H4CLB1_COLGL</name>
<keyword evidence="2" id="KW-1185">Reference proteome</keyword>
<dbReference type="EMBL" id="WVTB01000037">
    <property type="protein sequence ID" value="KAF3806063.1"/>
    <property type="molecule type" value="Genomic_DNA"/>
</dbReference>
<sequence length="352" mass="39282">MTKHSIQQRANAEGSFGRLAQAVQFIAHVSIILCALGLSSKLDWPPSIGTAINSQVADITSHVRPASKPIDQRPATIPLATVELEYSFVQDLSKSLCKDPKFPGEHLSRYRTNETPQDAMNLHYVYKRLGNNITRANDGDKIENHGYKIHVAHGMDTLTTHLGQFGELSSELSSKLSSNTSSVTVTVPPVAVATTITTKDESIPIVPHPYLPLKQSTRRWPVASKTYTDKETRTMTVMNVMNLEDMCKRGPDVIEKAQGDWEVYDHYFKVHMWPKNWGDNPSHLAKVFGVVPRNPASGVVTDPGPLMLGDYYKGSFDDDTIVAISKMEKVKKIEHMRKLAGTDEQYDVHPFR</sequence>
<comment type="caution">
    <text evidence="1">The sequence shown here is derived from an EMBL/GenBank/DDBJ whole genome shotgun (WGS) entry which is preliminary data.</text>
</comment>